<dbReference type="PANTHER" id="PTHR10900">
    <property type="entry name" value="PERIOSTIN-RELATED"/>
    <property type="match status" value="1"/>
</dbReference>
<proteinExistence type="predicted"/>
<organism evidence="3 4">
    <name type="scientific">Mortierella isabellina</name>
    <name type="common">Filamentous fungus</name>
    <name type="synonym">Umbelopsis isabellina</name>
    <dbReference type="NCBI Taxonomy" id="91625"/>
    <lineage>
        <taxon>Eukaryota</taxon>
        <taxon>Fungi</taxon>
        <taxon>Fungi incertae sedis</taxon>
        <taxon>Mucoromycota</taxon>
        <taxon>Mucoromycotina</taxon>
        <taxon>Umbelopsidomycetes</taxon>
        <taxon>Umbelopsidales</taxon>
        <taxon>Umbelopsidaceae</taxon>
        <taxon>Umbelopsis</taxon>
    </lineage>
</organism>
<protein>
    <recommendedName>
        <fullName evidence="2">FAS1 domain-containing protein</fullName>
    </recommendedName>
</protein>
<dbReference type="OrthoDB" id="5551751at2759"/>
<dbReference type="InterPro" id="IPR000782">
    <property type="entry name" value="FAS1_domain"/>
</dbReference>
<evidence type="ECO:0000313" key="3">
    <source>
        <dbReference type="EMBL" id="KAG2183227.1"/>
    </source>
</evidence>
<dbReference type="Pfam" id="PF02469">
    <property type="entry name" value="Fasciclin"/>
    <property type="match status" value="1"/>
</dbReference>
<dbReference type="Proteomes" id="UP000654370">
    <property type="component" value="Unassembled WGS sequence"/>
</dbReference>
<sequence length="210" mass="23671">MQFKIVLLAIIGLLLTNVAVAQLVPLELKDTLFASDMDSESKKDSKNLLYQEDAPDYRLSEGQGGSPQSLFDHLPKDPTLSTFMDILMQVDDVLQLVNDPYTEPKFTLFAPTNSAFQRYMSDRVKRARFDEEDGFKNFLLCHIVPEGKYSVKDLEKAKSLNTAKEGRKISVESHWIFGITLDNTAKVDKDAIEAVNGIAYKIDHVLEPAR</sequence>
<evidence type="ECO:0000259" key="2">
    <source>
        <dbReference type="PROSITE" id="PS50213"/>
    </source>
</evidence>
<evidence type="ECO:0000256" key="1">
    <source>
        <dbReference type="SAM" id="SignalP"/>
    </source>
</evidence>
<dbReference type="InterPro" id="IPR036378">
    <property type="entry name" value="FAS1_dom_sf"/>
</dbReference>
<keyword evidence="4" id="KW-1185">Reference proteome</keyword>
<keyword evidence="1" id="KW-0732">Signal</keyword>
<dbReference type="EMBL" id="JAEPQZ010000003">
    <property type="protein sequence ID" value="KAG2183227.1"/>
    <property type="molecule type" value="Genomic_DNA"/>
</dbReference>
<name>A0A8H7PZN3_MORIS</name>
<accession>A0A8H7PZN3</accession>
<dbReference type="PANTHER" id="PTHR10900:SF77">
    <property type="entry name" value="FI19380P1"/>
    <property type="match status" value="1"/>
</dbReference>
<feature type="domain" description="FAS1" evidence="2">
    <location>
        <begin position="67"/>
        <end position="206"/>
    </location>
</feature>
<dbReference type="SMART" id="SM00554">
    <property type="entry name" value="FAS1"/>
    <property type="match status" value="1"/>
</dbReference>
<dbReference type="Gene3D" id="2.30.180.10">
    <property type="entry name" value="FAS1 domain"/>
    <property type="match status" value="1"/>
</dbReference>
<feature type="chain" id="PRO_5034964530" description="FAS1 domain-containing protein" evidence="1">
    <location>
        <begin position="22"/>
        <end position="210"/>
    </location>
</feature>
<feature type="signal peptide" evidence="1">
    <location>
        <begin position="1"/>
        <end position="21"/>
    </location>
</feature>
<reference evidence="3" key="1">
    <citation type="submission" date="2020-12" db="EMBL/GenBank/DDBJ databases">
        <title>Metabolic potential, ecology and presence of endohyphal bacteria is reflected in genomic diversity of Mucoromycotina.</title>
        <authorList>
            <person name="Muszewska A."/>
            <person name="Okrasinska A."/>
            <person name="Steczkiewicz K."/>
            <person name="Drgas O."/>
            <person name="Orlowska M."/>
            <person name="Perlinska-Lenart U."/>
            <person name="Aleksandrzak-Piekarczyk T."/>
            <person name="Szatraj K."/>
            <person name="Zielenkiewicz U."/>
            <person name="Pilsyk S."/>
            <person name="Malc E."/>
            <person name="Mieczkowski P."/>
            <person name="Kruszewska J.S."/>
            <person name="Biernat P."/>
            <person name="Pawlowska J."/>
        </authorList>
    </citation>
    <scope>NUCLEOTIDE SEQUENCE</scope>
    <source>
        <strain evidence="3">WA0000067209</strain>
    </source>
</reference>
<dbReference type="AlphaFoldDB" id="A0A8H7PZN3"/>
<dbReference type="PROSITE" id="PS50213">
    <property type="entry name" value="FAS1"/>
    <property type="match status" value="1"/>
</dbReference>
<gene>
    <name evidence="3" type="ORF">INT43_006231</name>
</gene>
<dbReference type="InterPro" id="IPR050904">
    <property type="entry name" value="Adhesion/Biosynth-related"/>
</dbReference>
<dbReference type="SUPFAM" id="SSF82153">
    <property type="entry name" value="FAS1 domain"/>
    <property type="match status" value="1"/>
</dbReference>
<evidence type="ECO:0000313" key="4">
    <source>
        <dbReference type="Proteomes" id="UP000654370"/>
    </source>
</evidence>
<comment type="caution">
    <text evidence="3">The sequence shown here is derived from an EMBL/GenBank/DDBJ whole genome shotgun (WGS) entry which is preliminary data.</text>
</comment>